<evidence type="ECO:0000313" key="5">
    <source>
        <dbReference type="Proteomes" id="UP001634007"/>
    </source>
</evidence>
<dbReference type="AlphaFoldDB" id="A0ABD3JFA7"/>
<protein>
    <recommendedName>
        <fullName evidence="3">SMP domain-containing protein</fullName>
    </recommendedName>
</protein>
<feature type="domain" description="SMP" evidence="3">
    <location>
        <begin position="197"/>
        <end position="255"/>
    </location>
</feature>
<evidence type="ECO:0000259" key="3">
    <source>
        <dbReference type="Pfam" id="PF04927"/>
    </source>
</evidence>
<reference evidence="4 5" key="1">
    <citation type="submission" date="2024-11" db="EMBL/GenBank/DDBJ databases">
        <title>Chromosome-level genome assembly of Eucalyptus globulus Labill. provides insights into its genome evolution.</title>
        <authorList>
            <person name="Li X."/>
        </authorList>
    </citation>
    <scope>NUCLEOTIDE SEQUENCE [LARGE SCALE GENOMIC DNA]</scope>
    <source>
        <strain evidence="4">CL2024</strain>
        <tissue evidence="4">Fresh tender leaves</tissue>
    </source>
</reference>
<dbReference type="Pfam" id="PF04927">
    <property type="entry name" value="SMP"/>
    <property type="match status" value="3"/>
</dbReference>
<dbReference type="InterPro" id="IPR007011">
    <property type="entry name" value="LEA_SMP_dom"/>
</dbReference>
<dbReference type="PANTHER" id="PTHR31174:SF31">
    <property type="entry name" value="LATE EMBRYOGENESIS ABUNDANT PROTEIN 3"/>
    <property type="match status" value="1"/>
</dbReference>
<organism evidence="4 5">
    <name type="scientific">Eucalyptus globulus</name>
    <name type="common">Tasmanian blue gum</name>
    <dbReference type="NCBI Taxonomy" id="34317"/>
    <lineage>
        <taxon>Eukaryota</taxon>
        <taxon>Viridiplantae</taxon>
        <taxon>Streptophyta</taxon>
        <taxon>Embryophyta</taxon>
        <taxon>Tracheophyta</taxon>
        <taxon>Spermatophyta</taxon>
        <taxon>Magnoliopsida</taxon>
        <taxon>eudicotyledons</taxon>
        <taxon>Gunneridae</taxon>
        <taxon>Pentapetalae</taxon>
        <taxon>rosids</taxon>
        <taxon>malvids</taxon>
        <taxon>Myrtales</taxon>
        <taxon>Myrtaceae</taxon>
        <taxon>Myrtoideae</taxon>
        <taxon>Eucalypteae</taxon>
        <taxon>Eucalyptus</taxon>
    </lineage>
</organism>
<evidence type="ECO:0000256" key="1">
    <source>
        <dbReference type="ARBA" id="ARBA00010733"/>
    </source>
</evidence>
<dbReference type="PANTHER" id="PTHR31174">
    <property type="entry name" value="SEED MATURATION FAMILY PROTEIN"/>
    <property type="match status" value="1"/>
</dbReference>
<evidence type="ECO:0000313" key="4">
    <source>
        <dbReference type="EMBL" id="KAL3725607.1"/>
    </source>
</evidence>
<feature type="domain" description="SMP" evidence="3">
    <location>
        <begin position="132"/>
        <end position="189"/>
    </location>
</feature>
<sequence length="256" mass="26002">MSQEQPRRPQGGADPIKYGDVFDVSGELKGKPIAPQDAATMQAAENMVLGGTRQGGVAAVMQSAADVNVRTGAVRPGQVSDVARDQGVTISQTNIGSRRVVSEAVGGQVVGGYVQPAVDTGKPGGALDRDAITIGEALEASALSAGDKPLEQSDAAAIQAAEVRATGSNGTMPGGIASLAQAAATRNARTAANEDKTKLADVLTIATDVLPGDKAVTREDADRVIVAEMRNKVEMTTTPGGVAESMAAAARLNQNK</sequence>
<keyword evidence="5" id="KW-1185">Reference proteome</keyword>
<feature type="domain" description="SMP" evidence="3">
    <location>
        <begin position="16"/>
        <end position="70"/>
    </location>
</feature>
<proteinExistence type="inferred from homology"/>
<comment type="similarity">
    <text evidence="1">Belongs to the LEA type SMP family.</text>
</comment>
<dbReference type="Proteomes" id="UP001634007">
    <property type="component" value="Unassembled WGS sequence"/>
</dbReference>
<dbReference type="EMBL" id="JBJKBG010000008">
    <property type="protein sequence ID" value="KAL3725607.1"/>
    <property type="molecule type" value="Genomic_DNA"/>
</dbReference>
<dbReference type="InterPro" id="IPR042971">
    <property type="entry name" value="LEA_SMP"/>
</dbReference>
<gene>
    <name evidence="4" type="ORF">ACJRO7_030611</name>
</gene>
<comment type="caution">
    <text evidence="4">The sequence shown here is derived from an EMBL/GenBank/DDBJ whole genome shotgun (WGS) entry which is preliminary data.</text>
</comment>
<accession>A0ABD3JFA7</accession>
<name>A0ABD3JFA7_EUCGL</name>
<keyword evidence="2" id="KW-0677">Repeat</keyword>
<evidence type="ECO:0000256" key="2">
    <source>
        <dbReference type="ARBA" id="ARBA00022737"/>
    </source>
</evidence>